<dbReference type="InterPro" id="IPR035965">
    <property type="entry name" value="PAS-like_dom_sf"/>
</dbReference>
<keyword evidence="6" id="KW-0418">Kinase</keyword>
<sequence>MTRIESNQAEDGQLALEPVNSEWEETIRVQQGMIFKFKKQSGRFVHTICHGELMDRMLPGQEEIAGKDLKDLLPLDKAVDVAAHYERAWQGEEKVTFEGESAGIHFLASLRPIKQSGRVVEVIGSAIDITERKQREQSLKESLRLNYKMIKLLPAAILVHDEAGIINYANDAAVKMMGAGSREELTGRPILELVHPDYRKLMEERFLTVSNGQEPLEFIEHKVSRLDGEVLDVESSCIYIYKNCRPVIQLVMHDITEKKRTEEMVRKSEKLAVVGQLAAGLAHEIRNPLTALKGFTQLLKSRNAVHHEFYEIMLAELDRIHFIINEFMVVAKPQAMRCQPNNVRHVLQSILKLLEPQAILNNIDVQTEFKSLCSLVDCDENQLKQVFVNVIKNAMDSMPSGGKLLVELEELPEGKLSIRFTDQGCGIPEEGISRLGEPFYTTKENGTGLGLMVSIKIVESLHGEFRAASRVNRGTTIEIILPVSRSRIPAGHAVLP</sequence>
<comment type="catalytic activity">
    <reaction evidence="1">
        <text>ATP + protein L-histidine = ADP + protein N-phospho-L-histidine.</text>
        <dbReference type="EC" id="2.7.13.3"/>
    </reaction>
</comment>
<evidence type="ECO:0000256" key="1">
    <source>
        <dbReference type="ARBA" id="ARBA00000085"/>
    </source>
</evidence>
<dbReference type="CDD" id="cd00130">
    <property type="entry name" value="PAS"/>
    <property type="match status" value="1"/>
</dbReference>
<dbReference type="InterPro" id="IPR005467">
    <property type="entry name" value="His_kinase_dom"/>
</dbReference>
<dbReference type="EMBL" id="CP130318">
    <property type="protein sequence ID" value="WNQ09492.1"/>
    <property type="molecule type" value="Genomic_DNA"/>
</dbReference>
<dbReference type="PANTHER" id="PTHR43065:SF34">
    <property type="entry name" value="SPORULATION KINASE A"/>
    <property type="match status" value="1"/>
</dbReference>
<dbReference type="InterPro" id="IPR013767">
    <property type="entry name" value="PAS_fold"/>
</dbReference>
<dbReference type="Pfam" id="PF00512">
    <property type="entry name" value="HisKA"/>
    <property type="match status" value="1"/>
</dbReference>
<evidence type="ECO:0000313" key="13">
    <source>
        <dbReference type="Proteomes" id="UP001305702"/>
    </source>
</evidence>
<dbReference type="Gene3D" id="1.10.287.130">
    <property type="match status" value="1"/>
</dbReference>
<feature type="domain" description="PAC" evidence="11">
    <location>
        <begin position="90"/>
        <end position="141"/>
    </location>
</feature>
<keyword evidence="7" id="KW-0067">ATP-binding</keyword>
<accession>A0AA96RD71</accession>
<dbReference type="InterPro" id="IPR000014">
    <property type="entry name" value="PAS"/>
</dbReference>
<name>A0AA96RD71_9BACL</name>
<dbReference type="EC" id="2.7.13.3" evidence="2"/>
<evidence type="ECO:0000256" key="6">
    <source>
        <dbReference type="ARBA" id="ARBA00022777"/>
    </source>
</evidence>
<dbReference type="Pfam" id="PF00989">
    <property type="entry name" value="PAS"/>
    <property type="match status" value="1"/>
</dbReference>
<dbReference type="SUPFAM" id="SSF55874">
    <property type="entry name" value="ATPase domain of HSP90 chaperone/DNA topoisomerase II/histidine kinase"/>
    <property type="match status" value="1"/>
</dbReference>
<dbReference type="GO" id="GO:0000155">
    <property type="term" value="F:phosphorelay sensor kinase activity"/>
    <property type="evidence" value="ECO:0007669"/>
    <property type="project" value="InterPro"/>
</dbReference>
<dbReference type="SUPFAM" id="SSF55785">
    <property type="entry name" value="PYP-like sensor domain (PAS domain)"/>
    <property type="match status" value="2"/>
</dbReference>
<dbReference type="KEGG" id="paun:MJA45_17870"/>
<dbReference type="CDD" id="cd00082">
    <property type="entry name" value="HisKA"/>
    <property type="match status" value="1"/>
</dbReference>
<evidence type="ECO:0000256" key="8">
    <source>
        <dbReference type="ARBA" id="ARBA00023012"/>
    </source>
</evidence>
<evidence type="ECO:0000256" key="4">
    <source>
        <dbReference type="ARBA" id="ARBA00022679"/>
    </source>
</evidence>
<dbReference type="PANTHER" id="PTHR43065">
    <property type="entry name" value="SENSOR HISTIDINE KINASE"/>
    <property type="match status" value="1"/>
</dbReference>
<dbReference type="CDD" id="cd00075">
    <property type="entry name" value="HATPase"/>
    <property type="match status" value="1"/>
</dbReference>
<dbReference type="RefSeq" id="WP_315603264.1">
    <property type="nucleotide sequence ID" value="NZ_CP130318.1"/>
</dbReference>
<dbReference type="PROSITE" id="PS50112">
    <property type="entry name" value="PAS"/>
    <property type="match status" value="1"/>
</dbReference>
<keyword evidence="8" id="KW-0902">Two-component regulatory system</keyword>
<keyword evidence="13" id="KW-1185">Reference proteome</keyword>
<dbReference type="GO" id="GO:0006355">
    <property type="term" value="P:regulation of DNA-templated transcription"/>
    <property type="evidence" value="ECO:0007669"/>
    <property type="project" value="InterPro"/>
</dbReference>
<dbReference type="Gene3D" id="3.30.565.10">
    <property type="entry name" value="Histidine kinase-like ATPase, C-terminal domain"/>
    <property type="match status" value="1"/>
</dbReference>
<evidence type="ECO:0000256" key="7">
    <source>
        <dbReference type="ARBA" id="ARBA00022840"/>
    </source>
</evidence>
<dbReference type="InterPro" id="IPR036890">
    <property type="entry name" value="HATPase_C_sf"/>
</dbReference>
<dbReference type="Pfam" id="PF02518">
    <property type="entry name" value="HATPase_c"/>
    <property type="match status" value="1"/>
</dbReference>
<dbReference type="InterPro" id="IPR036097">
    <property type="entry name" value="HisK_dim/P_sf"/>
</dbReference>
<reference evidence="12 13" key="1">
    <citation type="submission" date="2022-02" db="EMBL/GenBank/DDBJ databases">
        <title>Paenibacillus sp. MBLB1776 Whole Genome Shotgun Sequencing.</title>
        <authorList>
            <person name="Hwang C.Y."/>
            <person name="Cho E.-S."/>
            <person name="Seo M.-J."/>
        </authorList>
    </citation>
    <scope>NUCLEOTIDE SEQUENCE [LARGE SCALE GENOMIC DNA]</scope>
    <source>
        <strain evidence="12 13">MBLB1776</strain>
    </source>
</reference>
<dbReference type="InterPro" id="IPR003661">
    <property type="entry name" value="HisK_dim/P_dom"/>
</dbReference>
<feature type="domain" description="PAS" evidence="10">
    <location>
        <begin position="142"/>
        <end position="213"/>
    </location>
</feature>
<evidence type="ECO:0000256" key="2">
    <source>
        <dbReference type="ARBA" id="ARBA00012438"/>
    </source>
</evidence>
<proteinExistence type="predicted"/>
<evidence type="ECO:0000259" key="11">
    <source>
        <dbReference type="PROSITE" id="PS50113"/>
    </source>
</evidence>
<keyword evidence="5" id="KW-0547">Nucleotide-binding</keyword>
<dbReference type="InterPro" id="IPR003594">
    <property type="entry name" value="HATPase_dom"/>
</dbReference>
<dbReference type="NCBIfam" id="TIGR00229">
    <property type="entry name" value="sensory_box"/>
    <property type="match status" value="2"/>
</dbReference>
<keyword evidence="4" id="KW-0808">Transferase</keyword>
<dbReference type="Gene3D" id="3.30.450.20">
    <property type="entry name" value="PAS domain"/>
    <property type="match status" value="2"/>
</dbReference>
<dbReference type="Pfam" id="PF08448">
    <property type="entry name" value="PAS_4"/>
    <property type="match status" value="1"/>
</dbReference>
<evidence type="ECO:0000313" key="12">
    <source>
        <dbReference type="EMBL" id="WNQ09492.1"/>
    </source>
</evidence>
<organism evidence="12 13">
    <name type="scientific">Paenibacillus aurantius</name>
    <dbReference type="NCBI Taxonomy" id="2918900"/>
    <lineage>
        <taxon>Bacteria</taxon>
        <taxon>Bacillati</taxon>
        <taxon>Bacillota</taxon>
        <taxon>Bacilli</taxon>
        <taxon>Bacillales</taxon>
        <taxon>Paenibacillaceae</taxon>
        <taxon>Paenibacillus</taxon>
    </lineage>
</organism>
<dbReference type="SMART" id="SM00091">
    <property type="entry name" value="PAS"/>
    <property type="match status" value="1"/>
</dbReference>
<evidence type="ECO:0000259" key="9">
    <source>
        <dbReference type="PROSITE" id="PS50109"/>
    </source>
</evidence>
<evidence type="ECO:0000259" key="10">
    <source>
        <dbReference type="PROSITE" id="PS50112"/>
    </source>
</evidence>
<dbReference type="InterPro" id="IPR004358">
    <property type="entry name" value="Sig_transdc_His_kin-like_C"/>
</dbReference>
<dbReference type="InterPro" id="IPR000700">
    <property type="entry name" value="PAS-assoc_C"/>
</dbReference>
<evidence type="ECO:0000256" key="5">
    <source>
        <dbReference type="ARBA" id="ARBA00022741"/>
    </source>
</evidence>
<gene>
    <name evidence="12" type="ORF">MJA45_17870</name>
</gene>
<keyword evidence="3" id="KW-0597">Phosphoprotein</keyword>
<dbReference type="PROSITE" id="PS50109">
    <property type="entry name" value="HIS_KIN"/>
    <property type="match status" value="1"/>
</dbReference>
<dbReference type="Proteomes" id="UP001305702">
    <property type="component" value="Chromosome"/>
</dbReference>
<protein>
    <recommendedName>
        <fullName evidence="2">histidine kinase</fullName>
        <ecNumber evidence="2">2.7.13.3</ecNumber>
    </recommendedName>
</protein>
<feature type="domain" description="Histidine kinase" evidence="9">
    <location>
        <begin position="280"/>
        <end position="485"/>
    </location>
</feature>
<dbReference type="SUPFAM" id="SSF47384">
    <property type="entry name" value="Homodimeric domain of signal transducing histidine kinase"/>
    <property type="match status" value="1"/>
</dbReference>
<dbReference type="SMART" id="SM00388">
    <property type="entry name" value="HisKA"/>
    <property type="match status" value="1"/>
</dbReference>
<dbReference type="GO" id="GO:0005524">
    <property type="term" value="F:ATP binding"/>
    <property type="evidence" value="ECO:0007669"/>
    <property type="project" value="UniProtKB-KW"/>
</dbReference>
<dbReference type="PRINTS" id="PR00344">
    <property type="entry name" value="BCTRLSENSOR"/>
</dbReference>
<dbReference type="SMART" id="SM00387">
    <property type="entry name" value="HATPase_c"/>
    <property type="match status" value="1"/>
</dbReference>
<evidence type="ECO:0000256" key="3">
    <source>
        <dbReference type="ARBA" id="ARBA00022553"/>
    </source>
</evidence>
<dbReference type="InterPro" id="IPR013656">
    <property type="entry name" value="PAS_4"/>
</dbReference>
<dbReference type="AlphaFoldDB" id="A0AA96RD71"/>
<dbReference type="PROSITE" id="PS50113">
    <property type="entry name" value="PAC"/>
    <property type="match status" value="1"/>
</dbReference>